<dbReference type="GO" id="GO:0005524">
    <property type="term" value="F:ATP binding"/>
    <property type="evidence" value="ECO:0007669"/>
    <property type="project" value="UniProtKB-UniRule"/>
</dbReference>
<dbReference type="SMART" id="SM00220">
    <property type="entry name" value="S_TKc"/>
    <property type="match status" value="1"/>
</dbReference>
<evidence type="ECO:0000256" key="4">
    <source>
        <dbReference type="ARBA" id="ARBA00022840"/>
    </source>
</evidence>
<keyword evidence="1" id="KW-0808">Transferase</keyword>
<dbReference type="PROSITE" id="PS00107">
    <property type="entry name" value="PROTEIN_KINASE_ATP"/>
    <property type="match status" value="1"/>
</dbReference>
<evidence type="ECO:0000313" key="10">
    <source>
        <dbReference type="Proteomes" id="UP000596661"/>
    </source>
</evidence>
<dbReference type="EMBL" id="UZAU01000821">
    <property type="status" value="NOT_ANNOTATED_CDS"/>
    <property type="molecule type" value="Genomic_DNA"/>
</dbReference>
<dbReference type="InterPro" id="IPR008271">
    <property type="entry name" value="Ser/Thr_kinase_AS"/>
</dbReference>
<dbReference type="SUPFAM" id="SSF56112">
    <property type="entry name" value="Protein kinase-like (PK-like)"/>
    <property type="match status" value="1"/>
</dbReference>
<organism evidence="9 10">
    <name type="scientific">Cannabis sativa</name>
    <name type="common">Hemp</name>
    <name type="synonym">Marijuana</name>
    <dbReference type="NCBI Taxonomy" id="3483"/>
    <lineage>
        <taxon>Eukaryota</taxon>
        <taxon>Viridiplantae</taxon>
        <taxon>Streptophyta</taxon>
        <taxon>Embryophyta</taxon>
        <taxon>Tracheophyta</taxon>
        <taxon>Spermatophyta</taxon>
        <taxon>Magnoliopsida</taxon>
        <taxon>eudicotyledons</taxon>
        <taxon>Gunneridae</taxon>
        <taxon>Pentapetalae</taxon>
        <taxon>rosids</taxon>
        <taxon>fabids</taxon>
        <taxon>Rosales</taxon>
        <taxon>Cannabaceae</taxon>
        <taxon>Cannabis</taxon>
    </lineage>
</organism>
<keyword evidence="4 5" id="KW-0067">ATP-binding</keyword>
<dbReference type="EnsemblPlants" id="evm.model.10.1450">
    <property type="protein sequence ID" value="cds.evm.model.10.1450"/>
    <property type="gene ID" value="evm.TU.10.1450"/>
</dbReference>
<dbReference type="Pfam" id="PF00069">
    <property type="entry name" value="Pkinase"/>
    <property type="match status" value="1"/>
</dbReference>
<dbReference type="OMA" id="ETWITVR"/>
<evidence type="ECO:0000256" key="6">
    <source>
        <dbReference type="RuleBase" id="RU000304"/>
    </source>
</evidence>
<dbReference type="PANTHER" id="PTHR48011:SF4">
    <property type="entry name" value="MITOGEN-ACTIVATED PROTEIN KINASE KINASE KINASE 19"/>
    <property type="match status" value="1"/>
</dbReference>
<dbReference type="Gene3D" id="3.30.200.20">
    <property type="entry name" value="Phosphorylase Kinase, domain 1"/>
    <property type="match status" value="1"/>
</dbReference>
<protein>
    <recommendedName>
        <fullName evidence="8">Protein kinase domain-containing protein</fullName>
    </recommendedName>
</protein>
<keyword evidence="2 5" id="KW-0547">Nucleotide-binding</keyword>
<keyword evidence="3" id="KW-0418">Kinase</keyword>
<dbReference type="GO" id="GO:0004674">
    <property type="term" value="F:protein serine/threonine kinase activity"/>
    <property type="evidence" value="ECO:0007669"/>
    <property type="project" value="UniProtKB-KW"/>
</dbReference>
<proteinExistence type="inferred from homology"/>
<evidence type="ECO:0000256" key="3">
    <source>
        <dbReference type="ARBA" id="ARBA00022777"/>
    </source>
</evidence>
<evidence type="ECO:0000256" key="5">
    <source>
        <dbReference type="PROSITE-ProRule" id="PRU10141"/>
    </source>
</evidence>
<evidence type="ECO:0000256" key="1">
    <source>
        <dbReference type="ARBA" id="ARBA00022679"/>
    </source>
</evidence>
<dbReference type="PROSITE" id="PS00108">
    <property type="entry name" value="PROTEIN_KINASE_ST"/>
    <property type="match status" value="1"/>
</dbReference>
<dbReference type="InterPro" id="IPR011009">
    <property type="entry name" value="Kinase-like_dom_sf"/>
</dbReference>
<dbReference type="AlphaFoldDB" id="A0A803QJS0"/>
<keyword evidence="6" id="KW-0723">Serine/threonine-protein kinase</keyword>
<dbReference type="CDD" id="cd06606">
    <property type="entry name" value="STKc_MAPKKK"/>
    <property type="match status" value="1"/>
</dbReference>
<dbReference type="Proteomes" id="UP000596661">
    <property type="component" value="Unassembled WGS sequence"/>
</dbReference>
<evidence type="ECO:0000256" key="2">
    <source>
        <dbReference type="ARBA" id="ARBA00022741"/>
    </source>
</evidence>
<accession>A0A803QJS0</accession>
<reference evidence="9" key="1">
    <citation type="submission" date="2021-03" db="UniProtKB">
        <authorList>
            <consortium name="EnsemblPlants"/>
        </authorList>
    </citation>
    <scope>IDENTIFICATION</scope>
</reference>
<evidence type="ECO:0000256" key="7">
    <source>
        <dbReference type="SAM" id="MobiDB-lite"/>
    </source>
</evidence>
<feature type="region of interest" description="Disordered" evidence="7">
    <location>
        <begin position="292"/>
        <end position="311"/>
    </location>
</feature>
<feature type="domain" description="Protein kinase" evidence="8">
    <location>
        <begin position="3"/>
        <end position="252"/>
    </location>
</feature>
<comment type="similarity">
    <text evidence="6">Belongs to the protein kinase superfamily.</text>
</comment>
<sequence length="455" mass="50044">MDWSRGHVIGRGSSATVSVATSARSGQVFAVKSAELSRSKALQQEQSLLSSITSPHVVSYIGQDITTENDKPIYNLFLEYVPGGSLTDVVSSRDGRLDELLIGHYTGEIVRGLEYLHSVEIVHCDIKGRNILIGEKGPKIADFGCARRVNSAGPIAGTPMFMAPEAARGEHQGLPSDIWSLGCTIIEMASGGSPWPDSSDPIAILYRIAYSGESPEIPSFLSDEARDFLGKCLRRNPDERWTASQLLKHPFIGELKQNNESNNSKSISPTSILDHEIWNSLEDELESFSNFGSVSNGRDSPVDRIRRLSSSPPLTEDYTTLSLEQNWVTVRSSSNDEDEEVDTVALGWPRPGRPYPRKGYVHGRPAPGLESDSGQPGLGQTTGHGRLALCWVVTDCLCSPDWPMQQCVGRGLITLIAWVWWIQLSKVIVQWWNKITLILTPRVDVVFGVSTRSQT</sequence>
<dbReference type="InterPro" id="IPR052751">
    <property type="entry name" value="Plant_MAPKKK"/>
</dbReference>
<dbReference type="InterPro" id="IPR000719">
    <property type="entry name" value="Prot_kinase_dom"/>
</dbReference>
<dbReference type="Gene3D" id="1.10.510.10">
    <property type="entry name" value="Transferase(Phosphotransferase) domain 1"/>
    <property type="match status" value="1"/>
</dbReference>
<evidence type="ECO:0000313" key="9">
    <source>
        <dbReference type="EnsemblPlants" id="cds.evm.model.10.1450"/>
    </source>
</evidence>
<dbReference type="PANTHER" id="PTHR48011">
    <property type="entry name" value="CCR4-NOT TRANSCRIPTIONAL COMPLEX SUBUNIT CAF120-RELATED"/>
    <property type="match status" value="1"/>
</dbReference>
<dbReference type="GO" id="GO:0007165">
    <property type="term" value="P:signal transduction"/>
    <property type="evidence" value="ECO:0007669"/>
    <property type="project" value="TreeGrafter"/>
</dbReference>
<evidence type="ECO:0000259" key="8">
    <source>
        <dbReference type="PROSITE" id="PS50011"/>
    </source>
</evidence>
<keyword evidence="10" id="KW-1185">Reference proteome</keyword>
<feature type="binding site" evidence="5">
    <location>
        <position position="32"/>
    </location>
    <ligand>
        <name>ATP</name>
        <dbReference type="ChEBI" id="CHEBI:30616"/>
    </ligand>
</feature>
<dbReference type="Gramene" id="evm.model.10.1450">
    <property type="protein sequence ID" value="cds.evm.model.10.1450"/>
    <property type="gene ID" value="evm.TU.10.1450"/>
</dbReference>
<name>A0A803QJS0_CANSA</name>
<dbReference type="InterPro" id="IPR017441">
    <property type="entry name" value="Protein_kinase_ATP_BS"/>
</dbReference>
<dbReference type="PROSITE" id="PS50011">
    <property type="entry name" value="PROTEIN_KINASE_DOM"/>
    <property type="match status" value="1"/>
</dbReference>